<evidence type="ECO:0000259" key="12">
    <source>
        <dbReference type="Pfam" id="PF13288"/>
    </source>
</evidence>
<dbReference type="PIRSF" id="PIRSF006205">
    <property type="entry name" value="Dxp_reductismrs"/>
    <property type="match status" value="1"/>
</dbReference>
<comment type="caution">
    <text evidence="9">Lacks conserved residue(s) required for the propagation of feature annotation.</text>
</comment>
<feature type="binding site" evidence="9">
    <location>
        <position position="12"/>
    </location>
    <ligand>
        <name>NADPH</name>
        <dbReference type="ChEBI" id="CHEBI:57783"/>
    </ligand>
</feature>
<accession>A0A429XVA1</accession>
<dbReference type="InterPro" id="IPR013512">
    <property type="entry name" value="DXP_reductoisomerase_N"/>
</dbReference>
<evidence type="ECO:0000313" key="13">
    <source>
        <dbReference type="EMBL" id="RST72195.1"/>
    </source>
</evidence>
<dbReference type="Proteomes" id="UP000279470">
    <property type="component" value="Unassembled WGS sequence"/>
</dbReference>
<dbReference type="GO" id="GO:0070402">
    <property type="term" value="F:NADPH binding"/>
    <property type="evidence" value="ECO:0007669"/>
    <property type="project" value="InterPro"/>
</dbReference>
<dbReference type="NCBIfam" id="TIGR00243">
    <property type="entry name" value="Dxr"/>
    <property type="match status" value="1"/>
</dbReference>
<comment type="similarity">
    <text evidence="2 9">Belongs to the DXR family.</text>
</comment>
<keyword evidence="14" id="KW-1185">Reference proteome</keyword>
<dbReference type="SUPFAM" id="SSF55347">
    <property type="entry name" value="Glyceraldehyde-3-phosphate dehydrogenase-like, C-terminal domain"/>
    <property type="match status" value="1"/>
</dbReference>
<dbReference type="InterPro" id="IPR003821">
    <property type="entry name" value="DXP_reductoisomerase"/>
</dbReference>
<dbReference type="Pfam" id="PF08436">
    <property type="entry name" value="DXP_redisom_C"/>
    <property type="match status" value="1"/>
</dbReference>
<dbReference type="Gene3D" id="1.10.1740.10">
    <property type="match status" value="1"/>
</dbReference>
<dbReference type="InterPro" id="IPR036291">
    <property type="entry name" value="NAD(P)-bd_dom_sf"/>
</dbReference>
<feature type="binding site" evidence="9">
    <location>
        <position position="124"/>
    </location>
    <ligand>
        <name>NADPH</name>
        <dbReference type="ChEBI" id="CHEBI:57783"/>
    </ligand>
</feature>
<comment type="cofactor">
    <cofactor evidence="9">
        <name>Mg(2+)</name>
        <dbReference type="ChEBI" id="CHEBI:18420"/>
    </cofactor>
    <cofactor evidence="9">
        <name>Mn(2+)</name>
        <dbReference type="ChEBI" id="CHEBI:29035"/>
    </cofactor>
</comment>
<feature type="domain" description="DXP reductoisomerase C-terminal" evidence="12">
    <location>
        <begin position="259"/>
        <end position="374"/>
    </location>
</feature>
<dbReference type="FunFam" id="3.40.50.720:FF:000045">
    <property type="entry name" value="1-deoxy-D-xylulose 5-phosphate reductoisomerase"/>
    <property type="match status" value="1"/>
</dbReference>
<dbReference type="Gene3D" id="3.40.50.720">
    <property type="entry name" value="NAD(P)-binding Rossmann-like Domain"/>
    <property type="match status" value="1"/>
</dbReference>
<keyword evidence="7 9" id="KW-0414">Isoprene biosynthesis</keyword>
<dbReference type="GO" id="GO:0016853">
    <property type="term" value="F:isomerase activity"/>
    <property type="evidence" value="ECO:0007669"/>
    <property type="project" value="UniProtKB-KW"/>
</dbReference>
<feature type="domain" description="1-deoxy-D-xylulose 5-phosphate reductoisomerase N-terminal" evidence="10">
    <location>
        <begin position="5"/>
        <end position="130"/>
    </location>
</feature>
<comment type="caution">
    <text evidence="13">The sequence shown here is derived from an EMBL/GenBank/DDBJ whole genome shotgun (WGS) entry which is preliminary data.</text>
</comment>
<evidence type="ECO:0000256" key="9">
    <source>
        <dbReference type="HAMAP-Rule" id="MF_00183"/>
    </source>
</evidence>
<dbReference type="Pfam" id="PF02670">
    <property type="entry name" value="DXP_reductoisom"/>
    <property type="match status" value="1"/>
</dbReference>
<organism evidence="13 14">
    <name type="scientific">Candidatus Aquarickettsia rohweri</name>
    <dbReference type="NCBI Taxonomy" id="2602574"/>
    <lineage>
        <taxon>Bacteria</taxon>
        <taxon>Pseudomonadati</taxon>
        <taxon>Pseudomonadota</taxon>
        <taxon>Alphaproteobacteria</taxon>
        <taxon>Rickettsiales</taxon>
        <taxon>Candidatus Midichloriaceae</taxon>
        <taxon>Candidatus Aquarickettsia</taxon>
    </lineage>
</organism>
<dbReference type="RefSeq" id="WP_126044196.1">
    <property type="nucleotide sequence ID" value="NZ_RXFM01000003.1"/>
</dbReference>
<feature type="binding site" evidence="9">
    <location>
        <position position="174"/>
    </location>
    <ligand>
        <name>1-deoxy-D-xylulose 5-phosphate</name>
        <dbReference type="ChEBI" id="CHEBI:57792"/>
    </ligand>
</feature>
<dbReference type="EMBL" id="RXFM01000003">
    <property type="protein sequence ID" value="RST72195.1"/>
    <property type="molecule type" value="Genomic_DNA"/>
</dbReference>
<comment type="function">
    <text evidence="9">Catalyzes the NADPH-dependent rearrangement and reduction of 1-deoxy-D-xylulose-5-phosphate (DXP) to 2-C-methyl-D-erythritol 4-phosphate (MEP).</text>
</comment>
<feature type="binding site" evidence="9">
    <location>
        <position position="148"/>
    </location>
    <ligand>
        <name>Mn(2+)</name>
        <dbReference type="ChEBI" id="CHEBI:29035"/>
    </ligand>
</feature>
<feature type="binding site" evidence="9">
    <location>
        <position position="14"/>
    </location>
    <ligand>
        <name>NADPH</name>
        <dbReference type="ChEBI" id="CHEBI:57783"/>
    </ligand>
</feature>
<dbReference type="InterPro" id="IPR013644">
    <property type="entry name" value="DXP_reductoisomerase_C"/>
</dbReference>
<comment type="catalytic activity">
    <reaction evidence="8">
        <text>2-C-methyl-D-erythritol 4-phosphate + NADP(+) = 1-deoxy-D-xylulose 5-phosphate + NADPH + H(+)</text>
        <dbReference type="Rhea" id="RHEA:13717"/>
        <dbReference type="ChEBI" id="CHEBI:15378"/>
        <dbReference type="ChEBI" id="CHEBI:57783"/>
        <dbReference type="ChEBI" id="CHEBI:57792"/>
        <dbReference type="ChEBI" id="CHEBI:58262"/>
        <dbReference type="ChEBI" id="CHEBI:58349"/>
        <dbReference type="EC" id="1.1.1.267"/>
    </reaction>
    <physiologicalReaction direction="right-to-left" evidence="8">
        <dbReference type="Rhea" id="RHEA:13719"/>
    </physiologicalReaction>
</comment>
<dbReference type="GO" id="GO:0030604">
    <property type="term" value="F:1-deoxy-D-xylulose-5-phosphate reductoisomerase activity"/>
    <property type="evidence" value="ECO:0007669"/>
    <property type="project" value="UniProtKB-UniRule"/>
</dbReference>
<dbReference type="GO" id="GO:0030145">
    <property type="term" value="F:manganese ion binding"/>
    <property type="evidence" value="ECO:0007669"/>
    <property type="project" value="TreeGrafter"/>
</dbReference>
<keyword evidence="13" id="KW-0413">Isomerase</keyword>
<feature type="binding site" evidence="9">
    <location>
        <position position="219"/>
    </location>
    <ligand>
        <name>Mn(2+)</name>
        <dbReference type="ChEBI" id="CHEBI:29035"/>
    </ligand>
</feature>
<keyword evidence="5 9" id="KW-0560">Oxidoreductase</keyword>
<evidence type="ECO:0000256" key="2">
    <source>
        <dbReference type="ARBA" id="ARBA00006825"/>
    </source>
</evidence>
<evidence type="ECO:0000256" key="5">
    <source>
        <dbReference type="ARBA" id="ARBA00023002"/>
    </source>
</evidence>
<keyword evidence="6 9" id="KW-0464">Manganese</keyword>
<feature type="binding site" evidence="9">
    <location>
        <position position="215"/>
    </location>
    <ligand>
        <name>1-deoxy-D-xylulose 5-phosphate</name>
        <dbReference type="ChEBI" id="CHEBI:57792"/>
    </ligand>
</feature>
<feature type="binding site" evidence="9">
    <location>
        <position position="13"/>
    </location>
    <ligand>
        <name>NADPH</name>
        <dbReference type="ChEBI" id="CHEBI:57783"/>
    </ligand>
</feature>
<evidence type="ECO:0000259" key="11">
    <source>
        <dbReference type="Pfam" id="PF08436"/>
    </source>
</evidence>
<dbReference type="Pfam" id="PF13288">
    <property type="entry name" value="DXPR_C"/>
    <property type="match status" value="1"/>
</dbReference>
<evidence type="ECO:0000259" key="10">
    <source>
        <dbReference type="Pfam" id="PF02670"/>
    </source>
</evidence>
<evidence type="ECO:0000256" key="8">
    <source>
        <dbReference type="ARBA" id="ARBA00048543"/>
    </source>
</evidence>
<dbReference type="GO" id="GO:0051484">
    <property type="term" value="P:isopentenyl diphosphate biosynthetic process, methylerythritol 4-phosphate pathway involved in terpenoid biosynthetic process"/>
    <property type="evidence" value="ECO:0007669"/>
    <property type="project" value="UniProtKB-ARBA"/>
</dbReference>
<evidence type="ECO:0000256" key="1">
    <source>
        <dbReference type="ARBA" id="ARBA00005094"/>
    </source>
</evidence>
<feature type="binding site" evidence="9">
    <location>
        <position position="150"/>
    </location>
    <ligand>
        <name>1-deoxy-D-xylulose 5-phosphate</name>
        <dbReference type="ChEBI" id="CHEBI:57792"/>
    </ligand>
</feature>
<feature type="binding site" evidence="9">
    <location>
        <position position="203"/>
    </location>
    <ligand>
        <name>NADPH</name>
        <dbReference type="ChEBI" id="CHEBI:57783"/>
    </ligand>
</feature>
<name>A0A429XVA1_9RICK</name>
<gene>
    <name evidence="9" type="primary">dxr</name>
    <name evidence="13" type="ORF">EIC27_00430</name>
</gene>
<feature type="binding site" evidence="9">
    <location>
        <position position="197"/>
    </location>
    <ligand>
        <name>1-deoxy-D-xylulose 5-phosphate</name>
        <dbReference type="ChEBI" id="CHEBI:57792"/>
    </ligand>
</feature>
<dbReference type="UniPathway" id="UPA00056">
    <property type="reaction ID" value="UER00092"/>
</dbReference>
<evidence type="ECO:0000256" key="4">
    <source>
        <dbReference type="ARBA" id="ARBA00022857"/>
    </source>
</evidence>
<dbReference type="PANTHER" id="PTHR30525:SF0">
    <property type="entry name" value="1-DEOXY-D-XYLULOSE 5-PHOSPHATE REDUCTOISOMERASE, CHLOROPLASTIC"/>
    <property type="match status" value="1"/>
</dbReference>
<feature type="binding site" evidence="9">
    <location>
        <position position="39"/>
    </location>
    <ligand>
        <name>NADPH</name>
        <dbReference type="ChEBI" id="CHEBI:57783"/>
    </ligand>
</feature>
<dbReference type="AlphaFoldDB" id="A0A429XVA1"/>
<evidence type="ECO:0000256" key="6">
    <source>
        <dbReference type="ARBA" id="ARBA00023211"/>
    </source>
</evidence>
<dbReference type="SUPFAM" id="SSF69055">
    <property type="entry name" value="1-deoxy-D-xylulose-5-phosphate reductoisomerase, C-terminal domain"/>
    <property type="match status" value="1"/>
</dbReference>
<feature type="binding site" evidence="9">
    <location>
        <position position="219"/>
    </location>
    <ligand>
        <name>1-deoxy-D-xylulose 5-phosphate</name>
        <dbReference type="ChEBI" id="CHEBI:57792"/>
    </ligand>
</feature>
<dbReference type="SUPFAM" id="SSF51735">
    <property type="entry name" value="NAD(P)-binding Rossmann-fold domains"/>
    <property type="match status" value="1"/>
</dbReference>
<feature type="binding site" evidence="9">
    <location>
        <position position="216"/>
    </location>
    <ligand>
        <name>1-deoxy-D-xylulose 5-phosphate</name>
        <dbReference type="ChEBI" id="CHEBI:57792"/>
    </ligand>
</feature>
<feature type="binding site" evidence="9">
    <location>
        <position position="122"/>
    </location>
    <ligand>
        <name>NADPH</name>
        <dbReference type="ChEBI" id="CHEBI:57783"/>
    </ligand>
</feature>
<comment type="pathway">
    <text evidence="1 9">Isoprenoid biosynthesis; isopentenyl diphosphate biosynthesis via DXP pathway; isopentenyl diphosphate from 1-deoxy-D-xylulose 5-phosphate: step 1/6.</text>
</comment>
<evidence type="ECO:0000313" key="14">
    <source>
        <dbReference type="Proteomes" id="UP000279470"/>
    </source>
</evidence>
<keyword evidence="3 9" id="KW-0479">Metal-binding</keyword>
<keyword evidence="9" id="KW-0460">Magnesium</keyword>
<keyword evidence="4 9" id="KW-0521">NADP</keyword>
<reference evidence="14" key="1">
    <citation type="submission" date="2018-11" db="EMBL/GenBank/DDBJ databases">
        <title>Phylogenetic, genomic, and biogeographic characterization of a novel and ubiquitous marine invertebrate-associated Rickettsiales parasite, Candidatus Marinoinvertebrata rohwerii, gen. nov., sp. nov.</title>
        <authorList>
            <person name="Klinges J.G."/>
            <person name="Rosales S.M."/>
            <person name="Mcminds R."/>
            <person name="Shaver E.C."/>
            <person name="Shantz A."/>
            <person name="Peters E.C."/>
            <person name="Burkepile D.E."/>
            <person name="Silliman B.R."/>
            <person name="Vega Thurber R.L."/>
        </authorList>
    </citation>
    <scope>NUCLEOTIDE SEQUENCE [LARGE SCALE GENOMIC DNA]</scope>
    <source>
        <strain evidence="14">a_cerv_44</strain>
    </source>
</reference>
<dbReference type="EC" id="1.1.1.267" evidence="9"/>
<feature type="domain" description="1-deoxy-D-xylulose 5-phosphate reductoisomerase C-terminal" evidence="11">
    <location>
        <begin position="144"/>
        <end position="227"/>
    </location>
</feature>
<dbReference type="InterPro" id="IPR026877">
    <property type="entry name" value="DXPR_C"/>
</dbReference>
<feature type="binding site" evidence="9">
    <location>
        <position position="38"/>
    </location>
    <ligand>
        <name>NADPH</name>
        <dbReference type="ChEBI" id="CHEBI:57783"/>
    </ligand>
</feature>
<feature type="binding site" evidence="9">
    <location>
        <position position="11"/>
    </location>
    <ligand>
        <name>NADPH</name>
        <dbReference type="ChEBI" id="CHEBI:57783"/>
    </ligand>
</feature>
<dbReference type="PANTHER" id="PTHR30525">
    <property type="entry name" value="1-DEOXY-D-XYLULOSE 5-PHOSPHATE REDUCTOISOMERASE"/>
    <property type="match status" value="1"/>
</dbReference>
<sequence>MKKKICILGSTGSIGCNTLDLIDQYKGKYEVTTLTANKNAKKLAEQAIKFQAKNIVICDESKYKELKELLSGYDINIFSGHKELINMSGLQYDITIVGIMGMIAIKPIMKAIGNSKVIGLANKESIVCAGDFIINKAKKSFTKIIPLDSEHNAIFQVFEENNRENIDKIVLTASGGPFLNKNIEELKFITPEQAACHPNWKMGAKISVDCANMVNKGLEVIEACKLFNLDIDKVDAIIHPESIIHGMVYYSDGSVLSQMAYHDMKTSISTVFEYPKRIKFNYTQLNFAEIGLLNFQKITQERFPLFYLAKQAYKLGSYALITFNIANEIAVETFLQKKISFLGINKLIQGSVSKATSVEITSLEDVLYYSKEMKLKIKNYIIY</sequence>
<dbReference type="InterPro" id="IPR036169">
    <property type="entry name" value="DXPR_C_sf"/>
</dbReference>
<dbReference type="OrthoDB" id="9806546at2"/>
<dbReference type="HAMAP" id="MF_00183">
    <property type="entry name" value="DXP_reductoisom"/>
    <property type="match status" value="1"/>
</dbReference>
<feature type="binding site" evidence="9">
    <location>
        <position position="123"/>
    </location>
    <ligand>
        <name>1-deoxy-D-xylulose 5-phosphate</name>
        <dbReference type="ChEBI" id="CHEBI:57792"/>
    </ligand>
</feature>
<feature type="binding site" evidence="9">
    <location>
        <position position="150"/>
    </location>
    <ligand>
        <name>Mn(2+)</name>
        <dbReference type="ChEBI" id="CHEBI:29035"/>
    </ligand>
</feature>
<proteinExistence type="inferred from homology"/>
<dbReference type="PROSITE" id="PS51257">
    <property type="entry name" value="PROKAR_LIPOPROTEIN"/>
    <property type="match status" value="1"/>
</dbReference>
<evidence type="ECO:0000256" key="3">
    <source>
        <dbReference type="ARBA" id="ARBA00022723"/>
    </source>
</evidence>
<protein>
    <recommendedName>
        <fullName evidence="9">1-deoxy-D-xylulose 5-phosphate reductoisomerase</fullName>
        <shortName evidence="9">DXP reductoisomerase</shortName>
        <ecNumber evidence="9">1.1.1.267</ecNumber>
    </recommendedName>
    <alternativeName>
        <fullName evidence="9">1-deoxyxylulose-5-phosphate reductoisomerase</fullName>
    </alternativeName>
    <alternativeName>
        <fullName evidence="9">2-C-methyl-D-erythritol 4-phosphate synthase</fullName>
    </alternativeName>
</protein>
<evidence type="ECO:0000256" key="7">
    <source>
        <dbReference type="ARBA" id="ARBA00023229"/>
    </source>
</evidence>
<feature type="binding site" evidence="9">
    <location>
        <position position="149"/>
    </location>
    <ligand>
        <name>1-deoxy-D-xylulose 5-phosphate</name>
        <dbReference type="ChEBI" id="CHEBI:57792"/>
    </ligand>
</feature>